<dbReference type="InParanoid" id="C3Z086"/>
<dbReference type="EMBL" id="GG666568">
    <property type="protein sequence ID" value="EEN53934.1"/>
    <property type="molecule type" value="Genomic_DNA"/>
</dbReference>
<name>C3Z086_BRAFL</name>
<accession>C3Z086</accession>
<proteinExistence type="predicted"/>
<sequence length="146" mass="16271">MPVKDHPAPVQDYPVPVQGHPVPVQDHPVPVQGHPVPPKERCWTLIDSTLFTQTAPRDPNVIAKEQPEKKGRLWKWEKDGEFVKEEKESARGTLVMGWVVPLVMGGGQNISHEGLHLTIEGALLVRGWAAESSFTVNHVTYKYTAL</sequence>
<organism>
    <name type="scientific">Branchiostoma floridae</name>
    <name type="common">Florida lancelet</name>
    <name type="synonym">Amphioxus</name>
    <dbReference type="NCBI Taxonomy" id="7739"/>
    <lineage>
        <taxon>Eukaryota</taxon>
        <taxon>Metazoa</taxon>
        <taxon>Chordata</taxon>
        <taxon>Cephalochordata</taxon>
        <taxon>Leptocardii</taxon>
        <taxon>Amphioxiformes</taxon>
        <taxon>Branchiostomatidae</taxon>
        <taxon>Branchiostoma</taxon>
    </lineage>
</organism>
<dbReference type="AlphaFoldDB" id="C3Z086"/>
<protein>
    <submittedName>
        <fullName evidence="1">Uncharacterized protein</fullName>
    </submittedName>
</protein>
<gene>
    <name evidence="1" type="ORF">BRAFLDRAFT_79836</name>
</gene>
<reference evidence="1" key="1">
    <citation type="journal article" date="2008" name="Nature">
        <title>The amphioxus genome and the evolution of the chordate karyotype.</title>
        <authorList>
            <consortium name="US DOE Joint Genome Institute (JGI-PGF)"/>
            <person name="Putnam N.H."/>
            <person name="Butts T."/>
            <person name="Ferrier D.E.K."/>
            <person name="Furlong R.F."/>
            <person name="Hellsten U."/>
            <person name="Kawashima T."/>
            <person name="Robinson-Rechavi M."/>
            <person name="Shoguchi E."/>
            <person name="Terry A."/>
            <person name="Yu J.-K."/>
            <person name="Benito-Gutierrez E.L."/>
            <person name="Dubchak I."/>
            <person name="Garcia-Fernandez J."/>
            <person name="Gibson-Brown J.J."/>
            <person name="Grigoriev I.V."/>
            <person name="Horton A.C."/>
            <person name="de Jong P.J."/>
            <person name="Jurka J."/>
            <person name="Kapitonov V.V."/>
            <person name="Kohara Y."/>
            <person name="Kuroki Y."/>
            <person name="Lindquist E."/>
            <person name="Lucas S."/>
            <person name="Osoegawa K."/>
            <person name="Pennacchio L.A."/>
            <person name="Salamov A.A."/>
            <person name="Satou Y."/>
            <person name="Sauka-Spengler T."/>
            <person name="Schmutz J."/>
            <person name="Shin-I T."/>
            <person name="Toyoda A."/>
            <person name="Bronner-Fraser M."/>
            <person name="Fujiyama A."/>
            <person name="Holland L.Z."/>
            <person name="Holland P.W.H."/>
            <person name="Satoh N."/>
            <person name="Rokhsar D.S."/>
        </authorList>
    </citation>
    <scope>NUCLEOTIDE SEQUENCE [LARGE SCALE GENOMIC DNA]</scope>
    <source>
        <strain evidence="1">S238N-H82</strain>
        <tissue evidence="1">Testes</tissue>
    </source>
</reference>
<evidence type="ECO:0000313" key="1">
    <source>
        <dbReference type="EMBL" id="EEN53934.1"/>
    </source>
</evidence>